<evidence type="ECO:0000256" key="1">
    <source>
        <dbReference type="ARBA" id="ARBA00022592"/>
    </source>
</evidence>
<dbReference type="PANTHER" id="PTHR42930:SF3">
    <property type="entry name" value="PHOSPHATE-SPECIFIC TRANSPORT SYSTEM ACCESSORY PROTEIN PHOU"/>
    <property type="match status" value="1"/>
</dbReference>
<dbReference type="InterPro" id="IPR026022">
    <property type="entry name" value="PhoU_dom"/>
</dbReference>
<evidence type="ECO:0000259" key="3">
    <source>
        <dbReference type="Pfam" id="PF01895"/>
    </source>
</evidence>
<keyword evidence="5" id="KW-1185">Reference proteome</keyword>
<protein>
    <recommendedName>
        <fullName evidence="2">Phosphate-specific transport system accessory protein PhoU</fullName>
    </recommendedName>
</protein>
<dbReference type="PANTHER" id="PTHR42930">
    <property type="entry name" value="PHOSPHATE-SPECIFIC TRANSPORT SYSTEM ACCESSORY PROTEIN PHOU"/>
    <property type="match status" value="1"/>
</dbReference>
<evidence type="ECO:0000256" key="2">
    <source>
        <dbReference type="PIRNR" id="PIRNR003107"/>
    </source>
</evidence>
<dbReference type="Gene3D" id="1.20.58.220">
    <property type="entry name" value="Phosphate transport system protein phou homolog 2, domain 2"/>
    <property type="match status" value="1"/>
</dbReference>
<feature type="domain" description="PhoU" evidence="3">
    <location>
        <begin position="16"/>
        <end position="103"/>
    </location>
</feature>
<keyword evidence="2" id="KW-0963">Cytoplasm</keyword>
<dbReference type="SUPFAM" id="SSF109755">
    <property type="entry name" value="PhoU-like"/>
    <property type="match status" value="1"/>
</dbReference>
<comment type="similarity">
    <text evidence="2">Belongs to the PhoU family.</text>
</comment>
<comment type="subcellular location">
    <subcellularLocation>
        <location evidence="2">Cytoplasm</location>
    </subcellularLocation>
</comment>
<keyword evidence="2" id="KW-0813">Transport</keyword>
<keyword evidence="1 2" id="KW-0592">Phosphate transport</keyword>
<dbReference type="RefSeq" id="WP_030267259.1">
    <property type="nucleotide sequence ID" value="NZ_JBHEZZ010000049.1"/>
</dbReference>
<organism evidence="4 5">
    <name type="scientific">Streptacidiphilus cavernicola</name>
    <dbReference type="NCBI Taxonomy" id="3342716"/>
    <lineage>
        <taxon>Bacteria</taxon>
        <taxon>Bacillati</taxon>
        <taxon>Actinomycetota</taxon>
        <taxon>Actinomycetes</taxon>
        <taxon>Kitasatosporales</taxon>
        <taxon>Streptomycetaceae</taxon>
        <taxon>Streptacidiphilus</taxon>
    </lineage>
</organism>
<dbReference type="InterPro" id="IPR038078">
    <property type="entry name" value="PhoU-like_sf"/>
</dbReference>
<evidence type="ECO:0000313" key="5">
    <source>
        <dbReference type="Proteomes" id="UP001592528"/>
    </source>
</evidence>
<evidence type="ECO:0000313" key="4">
    <source>
        <dbReference type="EMBL" id="MFC1407538.1"/>
    </source>
</evidence>
<comment type="subunit">
    <text evidence="2">Homodimer.</text>
</comment>
<accession>A0ABV6V1E8</accession>
<dbReference type="PIRSF" id="PIRSF003107">
    <property type="entry name" value="PhoU"/>
    <property type="match status" value="1"/>
</dbReference>
<sequence length="228" mass="25250">MRDAYRQELEAITAGLEQMAQLAASAIGRATTALLEVDLQLAETVIAADDKLDDLQRDLEERAIAVLARQQPVATELRTVVTALRISADLERSGDLALNVAKLARHRFPDHAIPSELRATVLEMGHVAQRLMAKAADVIATREVTVARELEGDDDAMDDLHRALFRRLLDDRWPHSVEAAVEVTLVGRFYERFADHAVSVAKRVVYLVTGEHTDPPSDESAGQQWGQR</sequence>
<name>A0ABV6V1E8_9ACTN</name>
<comment type="caution">
    <text evidence="4">The sequence shown here is derived from an EMBL/GenBank/DDBJ whole genome shotgun (WGS) entry which is preliminary data.</text>
</comment>
<gene>
    <name evidence="4" type="primary">phoU</name>
    <name evidence="4" type="ORF">ACEZDJ_40315</name>
</gene>
<dbReference type="InterPro" id="IPR028366">
    <property type="entry name" value="PhoU"/>
</dbReference>
<comment type="function">
    <text evidence="2">Plays a role in the regulation of phosphate uptake.</text>
</comment>
<dbReference type="Proteomes" id="UP001592528">
    <property type="component" value="Unassembled WGS sequence"/>
</dbReference>
<dbReference type="Pfam" id="PF01895">
    <property type="entry name" value="PhoU"/>
    <property type="match status" value="2"/>
</dbReference>
<dbReference type="EMBL" id="JBHEZZ010000049">
    <property type="protein sequence ID" value="MFC1407538.1"/>
    <property type="molecule type" value="Genomic_DNA"/>
</dbReference>
<proteinExistence type="inferred from homology"/>
<feature type="domain" description="PhoU" evidence="3">
    <location>
        <begin position="121"/>
        <end position="204"/>
    </location>
</feature>
<dbReference type="NCBIfam" id="TIGR02135">
    <property type="entry name" value="phoU_full"/>
    <property type="match status" value="1"/>
</dbReference>
<reference evidence="4 5" key="1">
    <citation type="submission" date="2024-09" db="EMBL/GenBank/DDBJ databases">
        <authorList>
            <person name="Lee S.D."/>
        </authorList>
    </citation>
    <scope>NUCLEOTIDE SEQUENCE [LARGE SCALE GENOMIC DNA]</scope>
    <source>
        <strain evidence="4 5">N1-5</strain>
    </source>
</reference>